<reference evidence="1 2" key="1">
    <citation type="submission" date="2021-03" db="EMBL/GenBank/DDBJ databases">
        <authorList>
            <person name="King G.J."/>
            <person name="Bancroft I."/>
            <person name="Baten A."/>
            <person name="Bloomfield J."/>
            <person name="Borpatragohain P."/>
            <person name="He Z."/>
            <person name="Irish N."/>
            <person name="Irwin J."/>
            <person name="Liu K."/>
            <person name="Mauleon R.P."/>
            <person name="Moore J."/>
            <person name="Morris R."/>
            <person name="Ostergaard L."/>
            <person name="Wang B."/>
            <person name="Wells R."/>
        </authorList>
    </citation>
    <scope>NUCLEOTIDE SEQUENCE [LARGE SCALE GENOMIC DNA]</scope>
    <source>
        <strain evidence="1">R-o-18</strain>
        <tissue evidence="1">Leaf</tissue>
    </source>
</reference>
<organism evidence="1 2">
    <name type="scientific">Brassica rapa subsp. trilocularis</name>
    <dbReference type="NCBI Taxonomy" id="1813537"/>
    <lineage>
        <taxon>Eukaryota</taxon>
        <taxon>Viridiplantae</taxon>
        <taxon>Streptophyta</taxon>
        <taxon>Embryophyta</taxon>
        <taxon>Tracheophyta</taxon>
        <taxon>Spermatophyta</taxon>
        <taxon>Magnoliopsida</taxon>
        <taxon>eudicotyledons</taxon>
        <taxon>Gunneridae</taxon>
        <taxon>Pentapetalae</taxon>
        <taxon>rosids</taxon>
        <taxon>malvids</taxon>
        <taxon>Brassicales</taxon>
        <taxon>Brassicaceae</taxon>
        <taxon>Brassiceae</taxon>
        <taxon>Brassica</taxon>
    </lineage>
</organism>
<dbReference type="Proteomes" id="UP000823674">
    <property type="component" value="Chromosome A05"/>
</dbReference>
<dbReference type="InterPro" id="IPR007750">
    <property type="entry name" value="DUF674"/>
</dbReference>
<dbReference type="PANTHER" id="PTHR33103">
    <property type="entry name" value="OS01G0153900 PROTEIN"/>
    <property type="match status" value="1"/>
</dbReference>
<evidence type="ECO:0000313" key="1">
    <source>
        <dbReference type="EMBL" id="KAG5398977.1"/>
    </source>
</evidence>
<dbReference type="Pfam" id="PF05056">
    <property type="entry name" value="DUF674"/>
    <property type="match status" value="2"/>
</dbReference>
<comment type="caution">
    <text evidence="1">The sequence shown here is derived from an EMBL/GenBank/DDBJ whole genome shotgun (WGS) entry which is preliminary data.</text>
</comment>
<protein>
    <recommendedName>
        <fullName evidence="3">DUF674 family protein</fullName>
    </recommendedName>
</protein>
<accession>A0ABQ7MJS0</accession>
<keyword evidence="2" id="KW-1185">Reference proteome</keyword>
<dbReference type="PANTHER" id="PTHR33103:SF56">
    <property type="entry name" value="DUF674 FAMILY PROTEIN"/>
    <property type="match status" value="1"/>
</dbReference>
<proteinExistence type="predicted"/>
<evidence type="ECO:0000313" key="2">
    <source>
        <dbReference type="Proteomes" id="UP000823674"/>
    </source>
</evidence>
<dbReference type="EMBL" id="JADBGQ010000005">
    <property type="protein sequence ID" value="KAG5398977.1"/>
    <property type="molecule type" value="Genomic_DNA"/>
</dbReference>
<name>A0ABQ7MJS0_BRACM</name>
<gene>
    <name evidence="1" type="primary">A05p050030.1_BraROA</name>
    <name evidence="1" type="ORF">IGI04_020791</name>
</gene>
<sequence length="1010" mass="113168">MEETKFSLRLLVDEKKNKVVVAEACRDFVDVLFSLLTLPMGTIVRLLEKHNLHQMRLGCFHNIYKSVSDMTIHDFETEACRTMLLYPKSTKEIHCRRLKLNIDDTEATKFFICPLNFSRDSCKKYSNFNTSRCSCGDLMTKQFQVSEEDQIGSPIENNEDGVFVSCRSSYIITDNLRVTQNSLGVIANELNVLGYADCNDLQEILLDVGYKEVLALLGNFFASEFPLSLTFLSKHHLKWSRPHAVKDECVKGGHECNVKIFVRKFDRKILYAECSQDFIDSLLGLLVLPLDLAWSLTNINPVLGCVGNLCRSECREASASTPWEIPYYYTCSKQILDIPPQPTVEYSYLLSLGPVPPVPSFVRHVKGLVIRRVIPMDPKVESETPSKYGFGFVKRGMRFIVSDDLVITPMSSSSTIGLFMKSKINNMSDFEEQEINIYKAELINILRASLISRSALTTGLSSILAKDPKQSPQNSLYVPYPLRMICAAVTAILTPPRADVLEEVQAGYQIGNDVDGVFVSCRLLILLGVKLFFSLKLLIDEEQNRVVLAETCKDLADVLCSLLTLPMGTIVRLLEKHHQNPQSSLIVGCFHNLYKSVSDMGVDNFKTPGCKNLLLHPRSMKESHCRKLKLNVDDTEATKFFVCPNFVSVESCCKVYSNVSTSRCICGNSMAREFQVEDGEQDKVDGVFLSCRTSYIVTDDMKVAVNSMGLVLNVLNGLGYSGFDKLQEVLIDVLTLLGCLFTSDAPLTDTFLRKHCMARKSKVLTPLVQESRVAGEANEVITLKVYVRKSDKAILYAECREEFVDFLFTFLVIPLEFAWELSVDHLNMGCVGNLRRSVKELSFEQRREAMLPYYYSCRTQLLDLVIQETPQYECLVSRRSYNSSRLSKTIKKSVLGDGERVAKLTPVVTSDSASIGLVKGETNFIVSDDLVVTAMNSSSTISLLSKLQMNISDIEEQVISIGKAQAISLLRASLITTSALSNGLSTFLSKMKLKEAAPSTFKIPKSEKIL</sequence>
<evidence type="ECO:0008006" key="3">
    <source>
        <dbReference type="Google" id="ProtNLM"/>
    </source>
</evidence>